<dbReference type="PROSITE" id="PS50088">
    <property type="entry name" value="ANK_REPEAT"/>
    <property type="match status" value="5"/>
</dbReference>
<dbReference type="Ensembl" id="ENSSAUT00010069393.1">
    <property type="protein sequence ID" value="ENSSAUP00010066259.1"/>
    <property type="gene ID" value="ENSSAUG00010026321.1"/>
</dbReference>
<reference evidence="10" key="3">
    <citation type="submission" date="2025-09" db="UniProtKB">
        <authorList>
            <consortium name="Ensembl"/>
        </authorList>
    </citation>
    <scope>IDENTIFICATION</scope>
</reference>
<feature type="region of interest" description="Disordered" evidence="7">
    <location>
        <begin position="1"/>
        <end position="190"/>
    </location>
</feature>
<dbReference type="Pfam" id="PF12796">
    <property type="entry name" value="Ank_2"/>
    <property type="match status" value="2"/>
</dbReference>
<dbReference type="GO" id="GO:0005634">
    <property type="term" value="C:nucleus"/>
    <property type="evidence" value="ECO:0007669"/>
    <property type="project" value="InterPro"/>
</dbReference>
<dbReference type="PROSITE" id="PS50297">
    <property type="entry name" value="ANK_REP_REGION"/>
    <property type="match status" value="5"/>
</dbReference>
<dbReference type="Gene3D" id="1.25.40.20">
    <property type="entry name" value="Ankyrin repeat-containing domain"/>
    <property type="match status" value="1"/>
</dbReference>
<dbReference type="PROSITE" id="PS50867">
    <property type="entry name" value="PRE_SET"/>
    <property type="match status" value="1"/>
</dbReference>
<dbReference type="CDD" id="cd10543">
    <property type="entry name" value="SET_EHMT"/>
    <property type="match status" value="1"/>
</dbReference>
<dbReference type="FunCoup" id="A0A671YXU0">
    <property type="interactions" value="80"/>
</dbReference>
<evidence type="ECO:0000313" key="11">
    <source>
        <dbReference type="Proteomes" id="UP000472265"/>
    </source>
</evidence>
<reference evidence="10" key="2">
    <citation type="submission" date="2025-08" db="UniProtKB">
        <authorList>
            <consortium name="Ensembl"/>
        </authorList>
    </citation>
    <scope>IDENTIFICATION</scope>
</reference>
<dbReference type="GO" id="GO:0002039">
    <property type="term" value="F:p53 binding"/>
    <property type="evidence" value="ECO:0007669"/>
    <property type="project" value="InterPro"/>
</dbReference>
<evidence type="ECO:0000256" key="6">
    <source>
        <dbReference type="PROSITE-ProRule" id="PRU00023"/>
    </source>
</evidence>
<dbReference type="InterPro" id="IPR043550">
    <property type="entry name" value="EHMT1/EHMT2"/>
</dbReference>
<dbReference type="PANTHER" id="PTHR46307:SF2">
    <property type="entry name" value="HISTONE-LYSINE N-METHYLTRANSFERASE EHMT1"/>
    <property type="match status" value="1"/>
</dbReference>
<feature type="repeat" description="ANK" evidence="6">
    <location>
        <begin position="587"/>
        <end position="612"/>
    </location>
</feature>
<dbReference type="InterPro" id="IPR046341">
    <property type="entry name" value="SET_dom_sf"/>
</dbReference>
<evidence type="ECO:0000256" key="2">
    <source>
        <dbReference type="ARBA" id="ARBA00022454"/>
    </source>
</evidence>
<comment type="subcellular location">
    <subcellularLocation>
        <location evidence="1">Chromosome</location>
    </subcellularLocation>
</comment>
<reference evidence="10" key="1">
    <citation type="submission" date="2021-04" db="EMBL/GenBank/DDBJ databases">
        <authorList>
            <consortium name="Wellcome Sanger Institute Data Sharing"/>
        </authorList>
    </citation>
    <scope>NUCLEOTIDE SEQUENCE [LARGE SCALE GENOMIC DNA]</scope>
</reference>
<sequence>MDPSGVPSPSSGTPVGAKGQAAQSGQRPKVKITPFHSSPIASSDGALRSKRPGAASGRLLEQGSPGGLSAPPVRERQTAAAWSSAQHSPKPGSVPSSTTAAATAQPPGRKEPRSGQTESLKSGPAADVVRRSSQKGKEMRVVSKPQSAVKRKKRKMGMYNLVPKKKVKALKHQEKKEEPEATVEKNQTAADEKSVILPETVKAAEPPVTRNESVMKGEPGEGSHVEYTELTLDCLDLKAQEELLSPPLSGVAGDAEVTETDLAEELPLCCCRMETPHSGGSLSTLDQMCMAMESTDGMLSRCQRRVMKHEMMRPSNTVHLLVLCEDHRAGMVKHQCCPGCGLFCRAGTFMECRPYGSISHRFHRDCASILKDLKFCPHCGEDASGAKEVTVPMADQSPSVPRSNPGPSLPAVPTVATLPSVPNIPAVPQVLRAKKTSEPQRSREDESPSRLKFEAVCAADRLPKESLESILMALDDENLKPKKVKYPTRQLYISAKQGELQKVIHLLVDGKDPNFLMEGQNRRTPLHAAAAEGHHEVCHMLVQAGANLDMFDEEQRTPLMAACEGNHLDTVKYLLRAGASVSHKDIMGFTCLHLAAKLGHYDIVHHLLSKASKYINCQDDGGWTPITWATEYKHKELVHLLLSRGADVNIRDKEENVCLHWAALSGCDDIAQALLEARCDLNAVNVHGDTPLHVAARENHLECVMLFLSRGADVNQRNREGEVVSDCCVYGSKVWTALNTNKKLTDARRGRDCQGERLLSRDISRGYEAVPITCVNGVDSEPCPENFKYIPDSCVTSPLNIDKDITHLQHCSCTDDCLSSTCVCGQLSLRCWYDSEGRLPLDFCQREPPVLFECNHACSCWRTCRNRVVQNGLRARLQLFRTQRMGWGVRAMQDIPQGTFICEYVGEIITDAEADKRENDSFLFTLDNKVEEVHCIDARLFGNIGRFINHLCEPNALAVRVFTMHQDLRFPRIALFSSRPIKAGDQIGFDYGDHYWKVKSKFFSCHCGSVKCRHSAASR</sequence>
<keyword evidence="3" id="KW-0808">Transferase</keyword>
<dbReference type="AlphaFoldDB" id="A0A671YXU0"/>
<keyword evidence="3" id="KW-0489">Methyltransferase</keyword>
<keyword evidence="4" id="KW-0949">S-adenosyl-L-methionine</keyword>
<evidence type="ECO:0000256" key="3">
    <source>
        <dbReference type="ARBA" id="ARBA00022603"/>
    </source>
</evidence>
<dbReference type="PANTHER" id="PTHR46307">
    <property type="entry name" value="G9A, ISOFORM B"/>
    <property type="match status" value="1"/>
</dbReference>
<feature type="repeat" description="ANK" evidence="6">
    <location>
        <begin position="554"/>
        <end position="586"/>
    </location>
</feature>
<dbReference type="FunFam" id="2.170.270.10:FF:000005">
    <property type="entry name" value="Euchromatic histone-lysine N-methyltransferase 2"/>
    <property type="match status" value="1"/>
</dbReference>
<evidence type="ECO:0000259" key="9">
    <source>
        <dbReference type="PROSITE" id="PS50867"/>
    </source>
</evidence>
<keyword evidence="6" id="KW-0040">ANK repeat</keyword>
<dbReference type="GeneTree" id="ENSGT00940000156002"/>
<dbReference type="InterPro" id="IPR001214">
    <property type="entry name" value="SET_dom"/>
</dbReference>
<dbReference type="Proteomes" id="UP000472265">
    <property type="component" value="Chromosome 5"/>
</dbReference>
<dbReference type="InterPro" id="IPR047762">
    <property type="entry name" value="EHMT_CRR"/>
</dbReference>
<dbReference type="OMA" id="CETHKKH"/>
<evidence type="ECO:0000256" key="1">
    <source>
        <dbReference type="ARBA" id="ARBA00004286"/>
    </source>
</evidence>
<dbReference type="GO" id="GO:0008270">
    <property type="term" value="F:zinc ion binding"/>
    <property type="evidence" value="ECO:0007669"/>
    <property type="project" value="InterPro"/>
</dbReference>
<feature type="repeat" description="ANK" evidence="6">
    <location>
        <begin position="687"/>
        <end position="719"/>
    </location>
</feature>
<feature type="compositionally biased region" description="Basic and acidic residues" evidence="7">
    <location>
        <begin position="171"/>
        <end position="183"/>
    </location>
</feature>
<accession>A0A671YXU0</accession>
<dbReference type="SMART" id="SM00317">
    <property type="entry name" value="SET"/>
    <property type="match status" value="1"/>
</dbReference>
<dbReference type="InterPro" id="IPR007728">
    <property type="entry name" value="Pre-SET_dom"/>
</dbReference>
<organism evidence="10 11">
    <name type="scientific">Sparus aurata</name>
    <name type="common">Gilthead sea bream</name>
    <dbReference type="NCBI Taxonomy" id="8175"/>
    <lineage>
        <taxon>Eukaryota</taxon>
        <taxon>Metazoa</taxon>
        <taxon>Chordata</taxon>
        <taxon>Craniata</taxon>
        <taxon>Vertebrata</taxon>
        <taxon>Euteleostomi</taxon>
        <taxon>Actinopterygii</taxon>
        <taxon>Neopterygii</taxon>
        <taxon>Teleostei</taxon>
        <taxon>Neoteleostei</taxon>
        <taxon>Acanthomorphata</taxon>
        <taxon>Eupercaria</taxon>
        <taxon>Spariformes</taxon>
        <taxon>Sparidae</taxon>
        <taxon>Sparus</taxon>
    </lineage>
</organism>
<dbReference type="Pfam" id="PF21533">
    <property type="entry name" value="EHMT1-2_CRR"/>
    <property type="match status" value="1"/>
</dbReference>
<keyword evidence="11" id="KW-1185">Reference proteome</keyword>
<dbReference type="SUPFAM" id="SSF82199">
    <property type="entry name" value="SET domain"/>
    <property type="match status" value="1"/>
</dbReference>
<dbReference type="PRINTS" id="PR01415">
    <property type="entry name" value="ANKYRIN"/>
</dbReference>
<evidence type="ECO:0000313" key="10">
    <source>
        <dbReference type="Ensembl" id="ENSSAUP00010066259.1"/>
    </source>
</evidence>
<feature type="compositionally biased region" description="Low complexity" evidence="7">
    <location>
        <begin position="1"/>
        <end position="16"/>
    </location>
</feature>
<dbReference type="OrthoDB" id="5792673at2759"/>
<dbReference type="SUPFAM" id="SSF48403">
    <property type="entry name" value="Ankyrin repeat"/>
    <property type="match status" value="1"/>
</dbReference>
<dbReference type="InterPro" id="IPR036770">
    <property type="entry name" value="Ankyrin_rpt-contain_sf"/>
</dbReference>
<gene>
    <name evidence="10" type="primary">ehmt1a</name>
</gene>
<keyword evidence="5" id="KW-0156">Chromatin regulator</keyword>
<evidence type="ECO:0000256" key="4">
    <source>
        <dbReference type="ARBA" id="ARBA00022691"/>
    </source>
</evidence>
<dbReference type="Pfam" id="PF00856">
    <property type="entry name" value="SET"/>
    <property type="match status" value="1"/>
</dbReference>
<dbReference type="InterPro" id="IPR002110">
    <property type="entry name" value="Ankyrin_rpt"/>
</dbReference>
<feature type="domain" description="SET" evidence="8">
    <location>
        <begin position="875"/>
        <end position="992"/>
    </location>
</feature>
<keyword evidence="2" id="KW-0158">Chromosome</keyword>
<proteinExistence type="predicted"/>
<feature type="repeat" description="ANK" evidence="6">
    <location>
        <begin position="621"/>
        <end position="653"/>
    </location>
</feature>
<dbReference type="Pfam" id="PF00023">
    <property type="entry name" value="Ank"/>
    <property type="match status" value="2"/>
</dbReference>
<dbReference type="GO" id="GO:0032259">
    <property type="term" value="P:methylation"/>
    <property type="evidence" value="ECO:0007669"/>
    <property type="project" value="UniProtKB-KW"/>
</dbReference>
<dbReference type="CDD" id="cd20905">
    <property type="entry name" value="EHMT_ZBD"/>
    <property type="match status" value="1"/>
</dbReference>
<dbReference type="PROSITE" id="PS50280">
    <property type="entry name" value="SET"/>
    <property type="match status" value="1"/>
</dbReference>
<evidence type="ECO:0000256" key="7">
    <source>
        <dbReference type="SAM" id="MobiDB-lite"/>
    </source>
</evidence>
<dbReference type="GO" id="GO:0000785">
    <property type="term" value="C:chromatin"/>
    <property type="evidence" value="ECO:0007669"/>
    <property type="project" value="TreeGrafter"/>
</dbReference>
<dbReference type="Pfam" id="PF05033">
    <property type="entry name" value="Pre-SET"/>
    <property type="match status" value="1"/>
</dbReference>
<feature type="repeat" description="ANK" evidence="6">
    <location>
        <begin position="521"/>
        <end position="553"/>
    </location>
</feature>
<name>A0A671YXU0_SPAAU</name>
<dbReference type="SMART" id="SM00468">
    <property type="entry name" value="PreSET"/>
    <property type="match status" value="1"/>
</dbReference>
<evidence type="ECO:0000256" key="5">
    <source>
        <dbReference type="ARBA" id="ARBA00022853"/>
    </source>
</evidence>
<dbReference type="Gene3D" id="2.170.270.10">
    <property type="entry name" value="SET domain"/>
    <property type="match status" value="1"/>
</dbReference>
<evidence type="ECO:0000259" key="8">
    <source>
        <dbReference type="PROSITE" id="PS50280"/>
    </source>
</evidence>
<dbReference type="GO" id="GO:0000122">
    <property type="term" value="P:negative regulation of transcription by RNA polymerase II"/>
    <property type="evidence" value="ECO:0007669"/>
    <property type="project" value="TreeGrafter"/>
</dbReference>
<dbReference type="SMART" id="SM00248">
    <property type="entry name" value="ANK"/>
    <property type="match status" value="6"/>
</dbReference>
<protein>
    <submittedName>
        <fullName evidence="10">Euchromatic histone-lysine N-methyltransferase 1a</fullName>
    </submittedName>
</protein>
<dbReference type="GO" id="GO:0046974">
    <property type="term" value="F:histone H3K9 methyltransferase activity"/>
    <property type="evidence" value="ECO:0007669"/>
    <property type="project" value="TreeGrafter"/>
</dbReference>
<feature type="domain" description="Pre-SET" evidence="9">
    <location>
        <begin position="809"/>
        <end position="872"/>
    </location>
</feature>
<dbReference type="InParanoid" id="A0A671YXU0"/>